<name>A0ABU9DUK5_9BACL</name>
<evidence type="ECO:0000313" key="3">
    <source>
        <dbReference type="Proteomes" id="UP001469365"/>
    </source>
</evidence>
<proteinExistence type="predicted"/>
<gene>
    <name evidence="2" type="ORF">WMW72_26315</name>
</gene>
<dbReference type="Pfam" id="PF04443">
    <property type="entry name" value="LuxE"/>
    <property type="match status" value="1"/>
</dbReference>
<dbReference type="RefSeq" id="WP_341418564.1">
    <property type="nucleotide sequence ID" value="NZ_JBBPCC010000021.1"/>
</dbReference>
<sequence>MRPESRDLADQVLTYIGRFSDIEAYAEAPDREGRASEADARFNELALQLFAYQFKHIPAYRKYAQARRKSPLTVRSWQEIPPLPIQAFKELTLSCEPEGEAEAVFMTSGTTQADKRGKHYHPTLEVWDASMAPPFKRYVLPDREKMTILVLSPAEDVNRNSSLSRYLSRAVELFGEADSRLFFSPEDGIDLSAVLTALQEREANGGPVLLMGATFAYVHLLDACEEQGKQIRLPEGSRIFDTGGLKGQAREISPEELYAGLERHLGVKREDCVNMYGMTELSSQLYDRNIRSRFLTGESVYEKAGGPWIRTLVLHPETLEPVADGERGVLAHYDMASWNSAFAILTEDMGYRTERGLVLLGRVKGSEARGCSIAVDQLMTASRR</sequence>
<evidence type="ECO:0000313" key="2">
    <source>
        <dbReference type="EMBL" id="MEK8131428.1"/>
    </source>
</evidence>
<feature type="domain" description="Acyl-protein synthetase LuxE" evidence="1">
    <location>
        <begin position="40"/>
        <end position="379"/>
    </location>
</feature>
<dbReference type="Proteomes" id="UP001469365">
    <property type="component" value="Unassembled WGS sequence"/>
</dbReference>
<dbReference type="Gene3D" id="3.40.50.12780">
    <property type="entry name" value="N-terminal domain of ligase-like"/>
    <property type="match status" value="1"/>
</dbReference>
<comment type="caution">
    <text evidence="2">The sequence shown here is derived from an EMBL/GenBank/DDBJ whole genome shotgun (WGS) entry which is preliminary data.</text>
</comment>
<reference evidence="2 3" key="1">
    <citation type="submission" date="2024-04" db="EMBL/GenBank/DDBJ databases">
        <title>draft genome sequnece of Paenibacillus filicis.</title>
        <authorList>
            <person name="Kim D.-U."/>
        </authorList>
    </citation>
    <scope>NUCLEOTIDE SEQUENCE [LARGE SCALE GENOMIC DNA]</scope>
    <source>
        <strain evidence="2 3">KACC14197</strain>
    </source>
</reference>
<dbReference type="InterPro" id="IPR007534">
    <property type="entry name" value="LuxE"/>
</dbReference>
<dbReference type="InterPro" id="IPR042099">
    <property type="entry name" value="ANL_N_sf"/>
</dbReference>
<dbReference type="EMBL" id="JBBPCC010000021">
    <property type="protein sequence ID" value="MEK8131428.1"/>
    <property type="molecule type" value="Genomic_DNA"/>
</dbReference>
<evidence type="ECO:0000259" key="1">
    <source>
        <dbReference type="Pfam" id="PF04443"/>
    </source>
</evidence>
<dbReference type="SUPFAM" id="SSF56801">
    <property type="entry name" value="Acetyl-CoA synthetase-like"/>
    <property type="match status" value="1"/>
</dbReference>
<organism evidence="2 3">
    <name type="scientific">Paenibacillus filicis</name>
    <dbReference type="NCBI Taxonomy" id="669464"/>
    <lineage>
        <taxon>Bacteria</taxon>
        <taxon>Bacillati</taxon>
        <taxon>Bacillota</taxon>
        <taxon>Bacilli</taxon>
        <taxon>Bacillales</taxon>
        <taxon>Paenibacillaceae</taxon>
        <taxon>Paenibacillus</taxon>
    </lineage>
</organism>
<keyword evidence="3" id="KW-1185">Reference proteome</keyword>
<accession>A0ABU9DUK5</accession>
<protein>
    <submittedName>
        <fullName evidence="2">CoF synthetase</fullName>
    </submittedName>
</protein>